<reference evidence="1 2" key="1">
    <citation type="submission" date="2014-12" db="EMBL/GenBank/DDBJ databases">
        <title>Denitrispirillum autotrophicum gen. nov., sp. nov., Denitrifying, Facultatively Autotrophic Bacteria Isolated from Rice Paddy Soil.</title>
        <authorList>
            <person name="Ishii S."/>
            <person name="Ashida N."/>
            <person name="Ohno H."/>
            <person name="Otsuka S."/>
            <person name="Yokota A."/>
            <person name="Senoo K."/>
        </authorList>
    </citation>
    <scope>NUCLEOTIDE SEQUENCE [LARGE SCALE GENOMIC DNA]</scope>
    <source>
        <strain evidence="1 2">TSA66</strain>
    </source>
</reference>
<dbReference type="AlphaFoldDB" id="A0A0C2BN55"/>
<keyword evidence="2" id="KW-1185">Reference proteome</keyword>
<protein>
    <submittedName>
        <fullName evidence="1">Uncharacterized protein</fullName>
    </submittedName>
</protein>
<dbReference type="Proteomes" id="UP000031572">
    <property type="component" value="Unassembled WGS sequence"/>
</dbReference>
<organism evidence="1 2">
    <name type="scientific">Noviherbaspirillum autotrophicum</name>
    <dbReference type="NCBI Taxonomy" id="709839"/>
    <lineage>
        <taxon>Bacteria</taxon>
        <taxon>Pseudomonadati</taxon>
        <taxon>Pseudomonadota</taxon>
        <taxon>Betaproteobacteria</taxon>
        <taxon>Burkholderiales</taxon>
        <taxon>Oxalobacteraceae</taxon>
        <taxon>Noviherbaspirillum</taxon>
    </lineage>
</organism>
<dbReference type="EMBL" id="JWJG01000028">
    <property type="protein sequence ID" value="KIF81429.1"/>
    <property type="molecule type" value="Genomic_DNA"/>
</dbReference>
<sequence>MKQLFDQKPILFLVIRVRQVEIGLVHQLFMCIAEQFAKRVIGIQEFSIYPDLRQADASVLEDGLVATLAPAQGIFHLFTACKFLFQVPYFRS</sequence>
<comment type="caution">
    <text evidence="1">The sequence shown here is derived from an EMBL/GenBank/DDBJ whole genome shotgun (WGS) entry which is preliminary data.</text>
</comment>
<gene>
    <name evidence="1" type="ORF">TSA66_12395</name>
</gene>
<accession>A0A0C2BN55</accession>
<evidence type="ECO:0000313" key="1">
    <source>
        <dbReference type="EMBL" id="KIF81429.1"/>
    </source>
</evidence>
<proteinExistence type="predicted"/>
<evidence type="ECO:0000313" key="2">
    <source>
        <dbReference type="Proteomes" id="UP000031572"/>
    </source>
</evidence>
<name>A0A0C2BN55_9BURK</name>